<dbReference type="AlphaFoldDB" id="A0A7W8J763"/>
<evidence type="ECO:0000313" key="2">
    <source>
        <dbReference type="EMBL" id="MBB5343751.1"/>
    </source>
</evidence>
<accession>A0A7W8J763</accession>
<evidence type="ECO:0000313" key="3">
    <source>
        <dbReference type="Proteomes" id="UP000569092"/>
    </source>
</evidence>
<organism evidence="2 3">
    <name type="scientific">Tunturiibacter lichenicola</name>
    <dbReference type="NCBI Taxonomy" id="2051959"/>
    <lineage>
        <taxon>Bacteria</taxon>
        <taxon>Pseudomonadati</taxon>
        <taxon>Acidobacteriota</taxon>
        <taxon>Terriglobia</taxon>
        <taxon>Terriglobales</taxon>
        <taxon>Acidobacteriaceae</taxon>
        <taxon>Tunturiibacter</taxon>
    </lineage>
</organism>
<feature type="signal peptide" evidence="1">
    <location>
        <begin position="1"/>
        <end position="25"/>
    </location>
</feature>
<dbReference type="EMBL" id="JACHDZ010000002">
    <property type="protein sequence ID" value="MBB5343751.1"/>
    <property type="molecule type" value="Genomic_DNA"/>
</dbReference>
<evidence type="ECO:0000256" key="1">
    <source>
        <dbReference type="SAM" id="SignalP"/>
    </source>
</evidence>
<proteinExistence type="predicted"/>
<dbReference type="InterPro" id="IPR011048">
    <property type="entry name" value="Haem_d1_sf"/>
</dbReference>
<dbReference type="InterPro" id="IPR051200">
    <property type="entry name" value="Host-pathogen_enzymatic-act"/>
</dbReference>
<feature type="chain" id="PRO_5031416725" evidence="1">
    <location>
        <begin position="26"/>
        <end position="348"/>
    </location>
</feature>
<dbReference type="Gene3D" id="2.130.10.10">
    <property type="entry name" value="YVTN repeat-like/Quinoprotein amine dehydrogenase"/>
    <property type="match status" value="2"/>
</dbReference>
<dbReference type="Proteomes" id="UP000569092">
    <property type="component" value="Unassembled WGS sequence"/>
</dbReference>
<dbReference type="SUPFAM" id="SSF51004">
    <property type="entry name" value="C-terminal (heme d1) domain of cytochrome cd1-nitrite reductase"/>
    <property type="match status" value="1"/>
</dbReference>
<protein>
    <submittedName>
        <fullName evidence="2">YVTN family beta-propeller protein</fullName>
    </submittedName>
</protein>
<dbReference type="InterPro" id="IPR015943">
    <property type="entry name" value="WD40/YVTN_repeat-like_dom_sf"/>
</dbReference>
<dbReference type="PANTHER" id="PTHR47197:SF3">
    <property type="entry name" value="DIHYDRO-HEME D1 DEHYDROGENASE"/>
    <property type="match status" value="1"/>
</dbReference>
<comment type="caution">
    <text evidence="2">The sequence shown here is derived from an EMBL/GenBank/DDBJ whole genome shotgun (WGS) entry which is preliminary data.</text>
</comment>
<gene>
    <name evidence="2" type="ORF">HDF10_001726</name>
</gene>
<keyword evidence="1" id="KW-0732">Signal</keyword>
<reference evidence="2 3" key="1">
    <citation type="submission" date="2020-08" db="EMBL/GenBank/DDBJ databases">
        <title>Genomic Encyclopedia of Type Strains, Phase IV (KMG-V): Genome sequencing to study the core and pangenomes of soil and plant-associated prokaryotes.</title>
        <authorList>
            <person name="Whitman W."/>
        </authorList>
    </citation>
    <scope>NUCLEOTIDE SEQUENCE [LARGE SCALE GENOMIC DNA]</scope>
    <source>
        <strain evidence="2 3">M8US30</strain>
    </source>
</reference>
<dbReference type="PANTHER" id="PTHR47197">
    <property type="entry name" value="PROTEIN NIRF"/>
    <property type="match status" value="1"/>
</dbReference>
<sequence>MSLLLKSVPAFVLFSMLAAAQPSFAAVSPDAPFKLREVWKIGGDGSWDYMTVDSQAHILYVARLDRVMLVDTRTGKLITEISSLQHVHGVAFDEEGKVGYISDGGAGTVLVFDRATYKILATIPAGKNPDAVLFEPTQRRVFTFNGISHDATVIDAATNHVIATLPMPGKPEFSVTDGSGNVFVNIENGSAILRLDAKTLTITARWPLSPGEGPSGLAIDTEHHRLFSVCDNGKMAILDSQTGKLIASPTIGEGADAAVVDAAHNLIFSSNGESGTMSILRSSAFGGYSTFQTLPTKLGARTMAVDPSTGTVYTVSASLGPKPPASPANPKRRPAIVPGSFVIFVFSR</sequence>
<name>A0A7W8J763_9BACT</name>